<dbReference type="Pfam" id="PF03733">
    <property type="entry name" value="YccF"/>
    <property type="match status" value="2"/>
</dbReference>
<evidence type="ECO:0000313" key="3">
    <source>
        <dbReference type="EMBL" id="EJD65238.1"/>
    </source>
</evidence>
<sequence>MRLLGNILWILLGGLETAILWFLIGCILCITIIGIPFGTQCFKMAGLTLAPFGKTVINNGGLATGIFNIIWALTFGWMLGAIYVFAGLVNFCTIIGIPFGIQSFKMAALAFWPFGSEIVNID</sequence>
<keyword evidence="1" id="KW-1133">Transmembrane helix</keyword>
<dbReference type="GO" id="GO:0005886">
    <property type="term" value="C:plasma membrane"/>
    <property type="evidence" value="ECO:0007669"/>
    <property type="project" value="TreeGrafter"/>
</dbReference>
<keyword evidence="1" id="KW-0472">Membrane</keyword>
<keyword evidence="1" id="KW-0812">Transmembrane</keyword>
<proteinExistence type="predicted"/>
<protein>
    <recommendedName>
        <fullName evidence="2">Inner membrane component domain-containing protein</fullName>
    </recommendedName>
</protein>
<organism evidence="3 4">
    <name type="scientific">Scardovia wiggsiae F0424</name>
    <dbReference type="NCBI Taxonomy" id="857290"/>
    <lineage>
        <taxon>Bacteria</taxon>
        <taxon>Bacillati</taxon>
        <taxon>Actinomycetota</taxon>
        <taxon>Actinomycetes</taxon>
        <taxon>Bifidobacteriales</taxon>
        <taxon>Bifidobacteriaceae</taxon>
        <taxon>Scardovia</taxon>
    </lineage>
</organism>
<dbReference type="PIRSF" id="PIRSF028777">
    <property type="entry name" value="UCP028777"/>
    <property type="match status" value="1"/>
</dbReference>
<dbReference type="PANTHER" id="PTHR42903">
    <property type="entry name" value="INNER MEMBRANE PROTEIN YCCF"/>
    <property type="match status" value="1"/>
</dbReference>
<feature type="domain" description="Inner membrane component" evidence="2">
    <location>
        <begin position="66"/>
        <end position="115"/>
    </location>
</feature>
<dbReference type="InterPro" id="IPR031308">
    <property type="entry name" value="UCP028777"/>
</dbReference>
<dbReference type="InterPro" id="IPR005185">
    <property type="entry name" value="YccF"/>
</dbReference>
<reference evidence="3 4" key="1">
    <citation type="submission" date="2012-01" db="EMBL/GenBank/DDBJ databases">
        <title>The Genome Sequence of Scardovia wiggsiae F0424.</title>
        <authorList>
            <consortium name="The Broad Institute Genome Sequencing Platform"/>
            <person name="Earl A."/>
            <person name="Ward D."/>
            <person name="Feldgarden M."/>
            <person name="Gevers D."/>
            <person name="Izard J."/>
            <person name="Ganesan A."/>
            <person name="Baranova O.V."/>
            <person name="Blanton J.M."/>
            <person name="Tanner A.C."/>
            <person name="Mathney J."/>
            <person name="Dewhirst F.E."/>
            <person name="Young S.K."/>
            <person name="Zeng Q."/>
            <person name="Gargeya S."/>
            <person name="Fitzgerald M."/>
            <person name="Haas B."/>
            <person name="Abouelleil A."/>
            <person name="Alvarado L."/>
            <person name="Arachchi H.M."/>
            <person name="Berlin A."/>
            <person name="Chapman S.B."/>
            <person name="Gearin G."/>
            <person name="Goldberg J."/>
            <person name="Griggs A."/>
            <person name="Gujja S."/>
            <person name="Hansen M."/>
            <person name="Heiman D."/>
            <person name="Howarth C."/>
            <person name="Larimer J."/>
            <person name="Lui A."/>
            <person name="MacDonald P.J.P."/>
            <person name="McCowen C."/>
            <person name="Montmayeur A."/>
            <person name="Murphy C."/>
            <person name="Neiman D."/>
            <person name="Pearson M."/>
            <person name="Priest M."/>
            <person name="Roberts A."/>
            <person name="Saif S."/>
            <person name="Shea T."/>
            <person name="Sisk P."/>
            <person name="Stolte C."/>
            <person name="Sykes S."/>
            <person name="Wortman J."/>
            <person name="Nusbaum C."/>
            <person name="Birren B."/>
        </authorList>
    </citation>
    <scope>NUCLEOTIDE SEQUENCE [LARGE SCALE GENOMIC DNA]</scope>
    <source>
        <strain evidence="3 4">F0424</strain>
    </source>
</reference>
<evidence type="ECO:0000259" key="2">
    <source>
        <dbReference type="Pfam" id="PF03733"/>
    </source>
</evidence>
<name>J0DFX6_9BIFI</name>
<feature type="domain" description="Inner membrane component" evidence="2">
    <location>
        <begin position="4"/>
        <end position="54"/>
    </location>
</feature>
<dbReference type="eggNOG" id="COG3304">
    <property type="taxonomic scope" value="Bacteria"/>
</dbReference>
<dbReference type="NCBIfam" id="NF008740">
    <property type="entry name" value="PRK11770.1-2"/>
    <property type="match status" value="1"/>
</dbReference>
<dbReference type="AlphaFoldDB" id="J0DFX6"/>
<dbReference type="PANTHER" id="PTHR42903:SF1">
    <property type="entry name" value="INNER MEMBRANE PROTEIN YCCF"/>
    <property type="match status" value="1"/>
</dbReference>
<dbReference type="OrthoDB" id="3238663at2"/>
<dbReference type="HOGENOM" id="CLU_120384_1_0_11"/>
<evidence type="ECO:0000313" key="4">
    <source>
        <dbReference type="Proteomes" id="UP000006415"/>
    </source>
</evidence>
<dbReference type="Proteomes" id="UP000006415">
    <property type="component" value="Unassembled WGS sequence"/>
</dbReference>
<feature type="transmembrane region" description="Helical" evidence="1">
    <location>
        <begin position="56"/>
        <end position="74"/>
    </location>
</feature>
<gene>
    <name evidence="3" type="ORF">HMPREF9156_00002</name>
</gene>
<dbReference type="RefSeq" id="WP_007147070.1">
    <property type="nucleotide sequence ID" value="NZ_AKCI01000001.1"/>
</dbReference>
<dbReference type="InterPro" id="IPR052937">
    <property type="entry name" value="Inner_membrane_protein"/>
</dbReference>
<feature type="transmembrane region" description="Helical" evidence="1">
    <location>
        <begin position="80"/>
        <end position="101"/>
    </location>
</feature>
<accession>J0DFX6</accession>
<comment type="caution">
    <text evidence="3">The sequence shown here is derived from an EMBL/GenBank/DDBJ whole genome shotgun (WGS) entry which is preliminary data.</text>
</comment>
<keyword evidence="4" id="KW-1185">Reference proteome</keyword>
<evidence type="ECO:0000256" key="1">
    <source>
        <dbReference type="SAM" id="Phobius"/>
    </source>
</evidence>
<dbReference type="EMBL" id="AGZS01000001">
    <property type="protein sequence ID" value="EJD65238.1"/>
    <property type="molecule type" value="Genomic_DNA"/>
</dbReference>
<feature type="transmembrane region" description="Helical" evidence="1">
    <location>
        <begin position="6"/>
        <end position="35"/>
    </location>
</feature>